<dbReference type="SUPFAM" id="SSF81923">
    <property type="entry name" value="Double Clp-N motif"/>
    <property type="match status" value="1"/>
</dbReference>
<dbReference type="Pfam" id="PF02861">
    <property type="entry name" value="Clp_N"/>
    <property type="match status" value="1"/>
</dbReference>
<dbReference type="InterPro" id="IPR018368">
    <property type="entry name" value="ClpA/B_CS1"/>
</dbReference>
<dbReference type="InterPro" id="IPR003959">
    <property type="entry name" value="ATPase_AAA_core"/>
</dbReference>
<evidence type="ECO:0000256" key="4">
    <source>
        <dbReference type="ARBA" id="ARBA00022840"/>
    </source>
</evidence>
<dbReference type="Pfam" id="PF07724">
    <property type="entry name" value="AAA_2"/>
    <property type="match status" value="1"/>
</dbReference>
<dbReference type="SMART" id="SM00382">
    <property type="entry name" value="AAA"/>
    <property type="match status" value="2"/>
</dbReference>
<evidence type="ECO:0000313" key="8">
    <source>
        <dbReference type="EMBL" id="PSX08048.1"/>
    </source>
</evidence>
<comment type="caution">
    <text evidence="8">The sequence shown here is derived from an EMBL/GenBank/DDBJ whole genome shotgun (WGS) entry which is preliminary data.</text>
</comment>
<keyword evidence="2 6" id="KW-0677">Repeat</keyword>
<evidence type="ECO:0000256" key="1">
    <source>
        <dbReference type="ARBA" id="ARBA00008675"/>
    </source>
</evidence>
<sequence>MIRIELPVLINKLNAQTKIALEQASSLCMSRENNEVTIEHLLFSILENPLSDIRVLLEQVNLKTDVVKQLCGDAMPHDKGNDTYPSFSPLLVELLQDAWLLASTEMNEAELRSGLIFLAALIRPDRYLSFSLVKAFENINREALRKEFTSLVADSAETPVVNSGKTKAPLNVNSGDSALNRFCSNVTEQARQGKLDPVLCRDNEINLMIDILCRRRKNNPIVVGDAGVGKSAVIEGLASRIESGKVPEQLQRVELWLLDLGLMQAGASVKGEFEKRLKSVIDEVKNSPVKIILFIDEAHTLIGAGNQEGGGDAANLLKPALARGELCTIAATTWKEYKKYFEKDPALTRRFQLVKLDEPTTEQAVDIMRGLHSVYENAHNVLISDDALRAAAELSARYVSGRQLPDKAIDVLDTACARIAINLTAPPRRISEIESGSYQRQLEIQMINRQQLLGKAVDEERLSALLEKDLEEQVECESLYKDWQQQKELVTEIIDTRQQLLSPMTDLLPEQNDDESCLSVDELQNRLVDLYSQLALIPHDELLIYPEVDAVQVAQVIADWTGVPVDQMNTDELAKITELPSILNAMIKGQDIALASIHRLLLTARADLRRPGRPQGAFLLVGPSGVGKTETVVQLAEQLYGGQQFLTTINMSEYQEKHTVSRLIGSPPGYVGFGEGGVLTESIRKMPYSIVLLDEVEKAHPEVLNLFYQAFDKGELADGEGRLIDCQNILFFLTSNLGYQTIVDYAEQPELIEEKMYPELANFFKPALLARMEVVPYLPLNKDVLAQIVRGKLSRLEKLLTSRYKAEVVIEPCLVEEILVRATRSENGARMLEAIIEGQMLPPVSLALLNKLAHREAITRICLTVDNGEFCSEVE</sequence>
<dbReference type="Gene3D" id="1.10.8.60">
    <property type="match status" value="1"/>
</dbReference>
<dbReference type="PANTHER" id="PTHR11638:SF182">
    <property type="entry name" value="CLP ATPASE"/>
    <property type="match status" value="1"/>
</dbReference>
<proteinExistence type="inferred from homology"/>
<dbReference type="PANTHER" id="PTHR11638">
    <property type="entry name" value="ATP-DEPENDENT CLP PROTEASE"/>
    <property type="match status" value="1"/>
</dbReference>
<dbReference type="RefSeq" id="WP_045084960.1">
    <property type="nucleotide sequence ID" value="NZ_JZSV01000035.1"/>
</dbReference>
<dbReference type="Pfam" id="PF23569">
    <property type="entry name" value="NBD_SMAX1"/>
    <property type="match status" value="1"/>
</dbReference>
<evidence type="ECO:0000256" key="6">
    <source>
        <dbReference type="PROSITE-ProRule" id="PRU01251"/>
    </source>
</evidence>
<keyword evidence="3" id="KW-0547">Nucleotide-binding</keyword>
<dbReference type="Gene3D" id="3.40.50.300">
    <property type="entry name" value="P-loop containing nucleotide triphosphate hydrolases"/>
    <property type="match status" value="3"/>
</dbReference>
<dbReference type="SMART" id="SM01086">
    <property type="entry name" value="ClpB_D2-small"/>
    <property type="match status" value="1"/>
</dbReference>
<dbReference type="GO" id="GO:0005737">
    <property type="term" value="C:cytoplasm"/>
    <property type="evidence" value="ECO:0007669"/>
    <property type="project" value="TreeGrafter"/>
</dbReference>
<dbReference type="GO" id="GO:0016887">
    <property type="term" value="F:ATP hydrolysis activity"/>
    <property type="evidence" value="ECO:0007669"/>
    <property type="project" value="InterPro"/>
</dbReference>
<dbReference type="CDD" id="cd19499">
    <property type="entry name" value="RecA-like_ClpB_Hsp104-like"/>
    <property type="match status" value="1"/>
</dbReference>
<dbReference type="SUPFAM" id="SSF52540">
    <property type="entry name" value="P-loop containing nucleoside triphosphate hydrolases"/>
    <property type="match status" value="2"/>
</dbReference>
<protein>
    <submittedName>
        <fullName evidence="8">Type VI secretion system ATPase TssH</fullName>
    </submittedName>
</protein>
<dbReference type="InterPro" id="IPR017729">
    <property type="entry name" value="ATPase_T6SS_ClpV1"/>
</dbReference>
<dbReference type="Pfam" id="PF17871">
    <property type="entry name" value="AAA_lid_9"/>
    <property type="match status" value="1"/>
</dbReference>
<feature type="domain" description="Clp R" evidence="7">
    <location>
        <begin position="10"/>
        <end position="154"/>
    </location>
</feature>
<keyword evidence="5" id="KW-0143">Chaperone</keyword>
<dbReference type="InterPro" id="IPR027417">
    <property type="entry name" value="P-loop_NTPase"/>
</dbReference>
<dbReference type="InterPro" id="IPR001270">
    <property type="entry name" value="ClpA/B"/>
</dbReference>
<dbReference type="CDD" id="cd00009">
    <property type="entry name" value="AAA"/>
    <property type="match status" value="1"/>
</dbReference>
<gene>
    <name evidence="8" type="primary">clpV</name>
    <name evidence="8" type="ORF">C0W41_08535</name>
</gene>
<dbReference type="NCBIfam" id="TIGR03345">
    <property type="entry name" value="VI_ClpV1"/>
    <property type="match status" value="1"/>
</dbReference>
<dbReference type="PRINTS" id="PR00300">
    <property type="entry name" value="CLPPROTEASEA"/>
</dbReference>
<dbReference type="InterPro" id="IPR004176">
    <property type="entry name" value="Clp_R_N"/>
</dbReference>
<name>A0A855SE30_PHOAN</name>
<dbReference type="InterPro" id="IPR041546">
    <property type="entry name" value="ClpA/ClpB_AAA_lid"/>
</dbReference>
<dbReference type="InterPro" id="IPR036628">
    <property type="entry name" value="Clp_N_dom_sf"/>
</dbReference>
<dbReference type="PROSITE" id="PS00871">
    <property type="entry name" value="CLPAB_2"/>
    <property type="match status" value="1"/>
</dbReference>
<dbReference type="PROSITE" id="PS51903">
    <property type="entry name" value="CLP_R"/>
    <property type="match status" value="1"/>
</dbReference>
<evidence type="ECO:0000259" key="7">
    <source>
        <dbReference type="PROSITE" id="PS51903"/>
    </source>
</evidence>
<dbReference type="Pfam" id="PF10431">
    <property type="entry name" value="ClpB_D2-small"/>
    <property type="match status" value="1"/>
</dbReference>
<dbReference type="InterPro" id="IPR028299">
    <property type="entry name" value="ClpA/B_CS2"/>
</dbReference>
<evidence type="ECO:0000256" key="2">
    <source>
        <dbReference type="ARBA" id="ARBA00022737"/>
    </source>
</evidence>
<dbReference type="GeneID" id="61229108"/>
<reference evidence="8 9" key="1">
    <citation type="submission" date="2018-01" db="EMBL/GenBank/DDBJ databases">
        <title>Whole genome sequencing of Histamine producing bacteria.</title>
        <authorList>
            <person name="Butler K."/>
        </authorList>
    </citation>
    <scope>NUCLEOTIDE SEQUENCE [LARGE SCALE GENOMIC DNA]</scope>
    <source>
        <strain evidence="8 9">A2-1</strain>
    </source>
</reference>
<dbReference type="InterPro" id="IPR058680">
    <property type="entry name" value="NBD_SMAX1-like"/>
</dbReference>
<organism evidence="8 9">
    <name type="scientific">Photobacterium angustum</name>
    <dbReference type="NCBI Taxonomy" id="661"/>
    <lineage>
        <taxon>Bacteria</taxon>
        <taxon>Pseudomonadati</taxon>
        <taxon>Pseudomonadota</taxon>
        <taxon>Gammaproteobacteria</taxon>
        <taxon>Vibrionales</taxon>
        <taxon>Vibrionaceae</taxon>
        <taxon>Photobacterium</taxon>
    </lineage>
</organism>
<dbReference type="Proteomes" id="UP000241440">
    <property type="component" value="Unassembled WGS sequence"/>
</dbReference>
<dbReference type="GO" id="GO:0005524">
    <property type="term" value="F:ATP binding"/>
    <property type="evidence" value="ECO:0007669"/>
    <property type="project" value="UniProtKB-KW"/>
</dbReference>
<accession>A0A855SE30</accession>
<dbReference type="EMBL" id="PYOY01000003">
    <property type="protein sequence ID" value="PSX08048.1"/>
    <property type="molecule type" value="Genomic_DNA"/>
</dbReference>
<comment type="similarity">
    <text evidence="1">Belongs to the ClpA/ClpB family.</text>
</comment>
<evidence type="ECO:0000256" key="5">
    <source>
        <dbReference type="ARBA" id="ARBA00023186"/>
    </source>
</evidence>
<dbReference type="InterPro" id="IPR019489">
    <property type="entry name" value="Clp_ATPase_C"/>
</dbReference>
<evidence type="ECO:0000313" key="9">
    <source>
        <dbReference type="Proteomes" id="UP000241440"/>
    </source>
</evidence>
<keyword evidence="4" id="KW-0067">ATP-binding</keyword>
<evidence type="ECO:0000256" key="3">
    <source>
        <dbReference type="ARBA" id="ARBA00022741"/>
    </source>
</evidence>
<dbReference type="GO" id="GO:0034605">
    <property type="term" value="P:cellular response to heat"/>
    <property type="evidence" value="ECO:0007669"/>
    <property type="project" value="TreeGrafter"/>
</dbReference>
<dbReference type="AlphaFoldDB" id="A0A855SE30"/>
<dbReference type="Gene3D" id="1.10.1780.10">
    <property type="entry name" value="Clp, N-terminal domain"/>
    <property type="match status" value="1"/>
</dbReference>
<dbReference type="PROSITE" id="PS00870">
    <property type="entry name" value="CLPAB_1"/>
    <property type="match status" value="1"/>
</dbReference>
<dbReference type="InterPro" id="IPR050130">
    <property type="entry name" value="ClpA_ClpB"/>
</dbReference>
<dbReference type="InterPro" id="IPR003593">
    <property type="entry name" value="AAA+_ATPase"/>
</dbReference>